<feature type="non-terminal residue" evidence="1">
    <location>
        <position position="1"/>
    </location>
</feature>
<reference evidence="1" key="1">
    <citation type="submission" date="2021-06" db="EMBL/GenBank/DDBJ databases">
        <authorList>
            <person name="Kallberg Y."/>
            <person name="Tangrot J."/>
            <person name="Rosling A."/>
        </authorList>
    </citation>
    <scope>NUCLEOTIDE SEQUENCE</scope>
    <source>
        <strain evidence="1">MA461A</strain>
    </source>
</reference>
<proteinExistence type="predicted"/>
<accession>A0ACA9SJI8</accession>
<evidence type="ECO:0000313" key="1">
    <source>
        <dbReference type="EMBL" id="CAG8840298.1"/>
    </source>
</evidence>
<protein>
    <submittedName>
        <fullName evidence="1">19671_t:CDS:1</fullName>
    </submittedName>
</protein>
<evidence type="ECO:0000313" key="2">
    <source>
        <dbReference type="Proteomes" id="UP000789920"/>
    </source>
</evidence>
<dbReference type="Proteomes" id="UP000789920">
    <property type="component" value="Unassembled WGS sequence"/>
</dbReference>
<comment type="caution">
    <text evidence="1">The sequence shown here is derived from an EMBL/GenBank/DDBJ whole genome shotgun (WGS) entry which is preliminary data.</text>
</comment>
<gene>
    <name evidence="1" type="ORF">RPERSI_LOCUS31381</name>
</gene>
<dbReference type="EMBL" id="CAJVQC010126301">
    <property type="protein sequence ID" value="CAG8840298.1"/>
    <property type="molecule type" value="Genomic_DNA"/>
</dbReference>
<organism evidence="1 2">
    <name type="scientific">Racocetra persica</name>
    <dbReference type="NCBI Taxonomy" id="160502"/>
    <lineage>
        <taxon>Eukaryota</taxon>
        <taxon>Fungi</taxon>
        <taxon>Fungi incertae sedis</taxon>
        <taxon>Mucoromycota</taxon>
        <taxon>Glomeromycotina</taxon>
        <taxon>Glomeromycetes</taxon>
        <taxon>Diversisporales</taxon>
        <taxon>Gigasporaceae</taxon>
        <taxon>Racocetra</taxon>
    </lineage>
</organism>
<keyword evidence="2" id="KW-1185">Reference proteome</keyword>
<sequence length="243" mass="27874">IEEWEKLEYEDGSTRTIPLRSCVFCPSDAGLSSSRSDDFAFDSRVLIGIKRGMREALKGTWQSGQKEMQRMYLLENLNEIAAQLASASTDDLSKLKDEELTVILTSINGLKGEEGLSQGANDDFETIIKIIEEEIKRRGKEKEFLEKLKQEMEQDRTQREADRRRQRDLEQQIDRARAEGNQNLINELQGQLNETSDRINTADNQIRNGQEQATRLEAAINSSNERTRNYAQNMQSVLEDILQ</sequence>
<feature type="non-terminal residue" evidence="1">
    <location>
        <position position="243"/>
    </location>
</feature>
<name>A0ACA9SJI8_9GLOM</name>